<keyword evidence="3" id="KW-1185">Reference proteome</keyword>
<feature type="transmembrane region" description="Helical" evidence="1">
    <location>
        <begin position="56"/>
        <end position="75"/>
    </location>
</feature>
<accession>A0A6C7EBB0</accession>
<sequence length="124" mass="13102">MWGPWLGVVIPGVVGAIGYFALQLSDASWSGPVGLIGGYFGAPTLLAVGAPFGDRSIYPLAIAAAGVMWLLIGVLASRRATRNPVATWADYWRHYFWMLGGIWLGVAVGLVVATVKIGSGIVDW</sequence>
<organism evidence="2 3">
    <name type="scientific">Ilumatobacter coccineus (strain NBRC 103263 / KCTC 29153 / YM16-304)</name>
    <dbReference type="NCBI Taxonomy" id="1313172"/>
    <lineage>
        <taxon>Bacteria</taxon>
        <taxon>Bacillati</taxon>
        <taxon>Actinomycetota</taxon>
        <taxon>Acidimicrobiia</taxon>
        <taxon>Acidimicrobiales</taxon>
        <taxon>Ilumatobacteraceae</taxon>
        <taxon>Ilumatobacter</taxon>
    </lineage>
</organism>
<dbReference type="Proteomes" id="UP000011863">
    <property type="component" value="Chromosome"/>
</dbReference>
<evidence type="ECO:0000313" key="2">
    <source>
        <dbReference type="EMBL" id="BAN02415.1"/>
    </source>
</evidence>
<feature type="transmembrane region" description="Helical" evidence="1">
    <location>
        <begin position="6"/>
        <end position="22"/>
    </location>
</feature>
<dbReference type="EMBL" id="AP012057">
    <property type="protein sequence ID" value="BAN02415.1"/>
    <property type="molecule type" value="Genomic_DNA"/>
</dbReference>
<reference evidence="2 3" key="1">
    <citation type="journal article" date="2013" name="Int. J. Syst. Evol. Microbiol.">
        <title>Ilumatobacter nonamiense sp. nov. and Ilumatobacter coccineum sp. nov., isolated from seashore sand.</title>
        <authorList>
            <person name="Matsumoto A."/>
            <person name="Kasai H."/>
            <person name="Matsuo Y."/>
            <person name="Shizuri Y."/>
            <person name="Ichikawa N."/>
            <person name="Fujita N."/>
            <person name="Omura S."/>
            <person name="Takahashi Y."/>
        </authorList>
    </citation>
    <scope>NUCLEOTIDE SEQUENCE [LARGE SCALE GENOMIC DNA]</scope>
    <source>
        <strain evidence="3">NBRC 103263 / KCTC 29153 / YM16-304</strain>
    </source>
</reference>
<dbReference type="KEGG" id="aym:YM304_21010"/>
<proteinExistence type="predicted"/>
<dbReference type="AlphaFoldDB" id="A0A6C7EBB0"/>
<evidence type="ECO:0000313" key="3">
    <source>
        <dbReference type="Proteomes" id="UP000011863"/>
    </source>
</evidence>
<feature type="transmembrane region" description="Helical" evidence="1">
    <location>
        <begin position="29"/>
        <end position="50"/>
    </location>
</feature>
<gene>
    <name evidence="2" type="ORF">YM304_21010</name>
</gene>
<name>A0A6C7EBB0_ILUCY</name>
<keyword evidence="1" id="KW-0472">Membrane</keyword>
<protein>
    <submittedName>
        <fullName evidence="2">Uncharacterized protein</fullName>
    </submittedName>
</protein>
<keyword evidence="1" id="KW-1133">Transmembrane helix</keyword>
<feature type="transmembrane region" description="Helical" evidence="1">
    <location>
        <begin position="95"/>
        <end position="115"/>
    </location>
</feature>
<keyword evidence="1" id="KW-0812">Transmembrane</keyword>
<evidence type="ECO:0000256" key="1">
    <source>
        <dbReference type="SAM" id="Phobius"/>
    </source>
</evidence>